<protein>
    <submittedName>
        <fullName evidence="5">Uncharacterized protein</fullName>
    </submittedName>
</protein>
<evidence type="ECO:0000256" key="2">
    <source>
        <dbReference type="ARBA" id="ARBA00023043"/>
    </source>
</evidence>
<evidence type="ECO:0000313" key="5">
    <source>
        <dbReference type="EMBL" id="KAJ3104531.1"/>
    </source>
</evidence>
<feature type="region of interest" description="Disordered" evidence="4">
    <location>
        <begin position="961"/>
        <end position="989"/>
    </location>
</feature>
<feature type="repeat" description="ANK" evidence="3">
    <location>
        <begin position="389"/>
        <end position="421"/>
    </location>
</feature>
<dbReference type="PANTHER" id="PTHR24198">
    <property type="entry name" value="ANKYRIN REPEAT AND PROTEIN KINASE DOMAIN-CONTAINING PROTEIN"/>
    <property type="match status" value="1"/>
</dbReference>
<keyword evidence="2 3" id="KW-0040">ANK repeat</keyword>
<organism evidence="5 6">
    <name type="scientific">Physocladia obscura</name>
    <dbReference type="NCBI Taxonomy" id="109957"/>
    <lineage>
        <taxon>Eukaryota</taxon>
        <taxon>Fungi</taxon>
        <taxon>Fungi incertae sedis</taxon>
        <taxon>Chytridiomycota</taxon>
        <taxon>Chytridiomycota incertae sedis</taxon>
        <taxon>Chytridiomycetes</taxon>
        <taxon>Chytridiales</taxon>
        <taxon>Chytriomycetaceae</taxon>
        <taxon>Physocladia</taxon>
    </lineage>
</organism>
<comment type="caution">
    <text evidence="5">The sequence shown here is derived from an EMBL/GenBank/DDBJ whole genome shotgun (WGS) entry which is preliminary data.</text>
</comment>
<dbReference type="Pfam" id="PF12796">
    <property type="entry name" value="Ank_2"/>
    <property type="match status" value="4"/>
</dbReference>
<dbReference type="SUPFAM" id="SSF48403">
    <property type="entry name" value="Ankyrin repeat"/>
    <property type="match status" value="2"/>
</dbReference>
<evidence type="ECO:0000256" key="4">
    <source>
        <dbReference type="SAM" id="MobiDB-lite"/>
    </source>
</evidence>
<dbReference type="InterPro" id="IPR036770">
    <property type="entry name" value="Ankyrin_rpt-contain_sf"/>
</dbReference>
<dbReference type="PANTHER" id="PTHR24198:SF165">
    <property type="entry name" value="ANKYRIN REPEAT-CONTAINING PROTEIN-RELATED"/>
    <property type="match status" value="1"/>
</dbReference>
<accession>A0AAD5XCV4</accession>
<sequence>MIRLFRRKNTRSEGLNIEDRLVPADDRVHRVSATERRIALEERRLALDERRLTLDEAIFNMQLKGPMTQSPPKVINNEDSGAFTATGTAEAVIAKGYAQVPIPSASQTERRTQKQKPYCWRNSVSAMLKEGNEAAARSAGIFDPRDVKPLIARNVNAEVWLDIDELQEGSELSESLSENLLKVGKELEQGAIENWKNGKIGFELGDTFYLDGRKETTVADARKRLISIVTEKLKPKLEAFKALETLKASESDTKQSRLILEILRDDTPESDKLIQSLVKTSDINGIDDNGDTPLMHAVRKCRLNVVEVLIEAKANVNATNNLGNTAMHVAVKNFDVITKMLIEAKPNVNVDNFLASTVRMKLLDNIDTVEDIIEFLIEAHANIEAQNSLSLTPLHIAINLGNLELVQVLVNHGASLDSAKVLRLAAAGPNSDILLFLLTHVGLGGLKTGDAEWNSLLMEAVAAGNASVVFILLRSGASSDGMNDGAPLVHAVSSNNVFMCKILVSAGAQTSLGSTPPVVSAAQMESLDALKFLVEIAKADINIRDSYGITALSYACVKGYEAICMYLLEKGALVEPYTDVELTDPSRPYLTEWIPFVCALRSNNVNLVKLLSSCVSEETLTRKMFLSWGSMTPFEYAVSHGHLETIKYLVQKANMEFDKTTIMFRIYSQPAAVSEFLIASGASITAERGQTNVVNHLAHYGQIEILRSLSEKGLIDLNASDSKGLTPLLTAVDAVKTGHGVVKFILSQSGVDINKKGLGGVSALHIAVNMALPDVVKLLLDHGANSNICDDLGRSPLDICATTHVWDEKSAKVYRKKISDLLTNAGGERILAISTADSVDSGDLLPSGAWGGFWVQNGKKGPMELNLQFHDRIIHGSGFDRFGPFSIEVASEMVQLGTYTPVLTDQMQKVKFSKQYSTYIILYDGLSKDRMIVGKYSFPSEEVPGGEFQLSYPATALDAEAYGSITNSSGDEQSTDEQNTTDSESGTDK</sequence>
<name>A0AAD5XCV4_9FUNG</name>
<evidence type="ECO:0000313" key="6">
    <source>
        <dbReference type="Proteomes" id="UP001211907"/>
    </source>
</evidence>
<gene>
    <name evidence="5" type="ORF">HK100_004045</name>
</gene>
<dbReference type="AlphaFoldDB" id="A0AAD5XCV4"/>
<dbReference type="Gene3D" id="1.25.40.20">
    <property type="entry name" value="Ankyrin repeat-containing domain"/>
    <property type="match status" value="4"/>
</dbReference>
<dbReference type="EMBL" id="JADGJH010002053">
    <property type="protein sequence ID" value="KAJ3104531.1"/>
    <property type="molecule type" value="Genomic_DNA"/>
</dbReference>
<feature type="compositionally biased region" description="Polar residues" evidence="4">
    <location>
        <begin position="964"/>
        <end position="989"/>
    </location>
</feature>
<proteinExistence type="predicted"/>
<keyword evidence="1" id="KW-0677">Repeat</keyword>
<dbReference type="SMART" id="SM00248">
    <property type="entry name" value="ANK"/>
    <property type="match status" value="12"/>
</dbReference>
<dbReference type="PROSITE" id="PS50297">
    <property type="entry name" value="ANK_REP_REGION"/>
    <property type="match status" value="3"/>
</dbReference>
<dbReference type="PROSITE" id="PS50088">
    <property type="entry name" value="ANK_REPEAT"/>
    <property type="match status" value="3"/>
</dbReference>
<feature type="repeat" description="ANK" evidence="3">
    <location>
        <begin position="289"/>
        <end position="321"/>
    </location>
</feature>
<dbReference type="InterPro" id="IPR002110">
    <property type="entry name" value="Ankyrin_rpt"/>
</dbReference>
<reference evidence="5" key="1">
    <citation type="submission" date="2020-05" db="EMBL/GenBank/DDBJ databases">
        <title>Phylogenomic resolution of chytrid fungi.</title>
        <authorList>
            <person name="Stajich J.E."/>
            <person name="Amses K."/>
            <person name="Simmons R."/>
            <person name="Seto K."/>
            <person name="Myers J."/>
            <person name="Bonds A."/>
            <person name="Quandt C.A."/>
            <person name="Barry K."/>
            <person name="Liu P."/>
            <person name="Grigoriev I."/>
            <person name="Longcore J.E."/>
            <person name="James T.Y."/>
        </authorList>
    </citation>
    <scope>NUCLEOTIDE SEQUENCE</scope>
    <source>
        <strain evidence="5">JEL0513</strain>
    </source>
</reference>
<feature type="repeat" description="ANK" evidence="3">
    <location>
        <begin position="759"/>
        <end position="791"/>
    </location>
</feature>
<dbReference type="Proteomes" id="UP001211907">
    <property type="component" value="Unassembled WGS sequence"/>
</dbReference>
<evidence type="ECO:0000256" key="1">
    <source>
        <dbReference type="ARBA" id="ARBA00022737"/>
    </source>
</evidence>
<keyword evidence="6" id="KW-1185">Reference proteome</keyword>
<evidence type="ECO:0000256" key="3">
    <source>
        <dbReference type="PROSITE-ProRule" id="PRU00023"/>
    </source>
</evidence>
<dbReference type="PRINTS" id="PR01415">
    <property type="entry name" value="ANKYRIN"/>
</dbReference>